<protein>
    <recommendedName>
        <fullName evidence="4">Myb-like domain-containing protein</fullName>
    </recommendedName>
</protein>
<name>A0ABR3UDM2_9PLEO</name>
<dbReference type="RefSeq" id="XP_069305186.1">
    <property type="nucleotide sequence ID" value="XM_069453032.1"/>
</dbReference>
<organism evidence="2 3">
    <name type="scientific">Alternaria dauci</name>
    <dbReference type="NCBI Taxonomy" id="48095"/>
    <lineage>
        <taxon>Eukaryota</taxon>
        <taxon>Fungi</taxon>
        <taxon>Dikarya</taxon>
        <taxon>Ascomycota</taxon>
        <taxon>Pezizomycotina</taxon>
        <taxon>Dothideomycetes</taxon>
        <taxon>Pleosporomycetidae</taxon>
        <taxon>Pleosporales</taxon>
        <taxon>Pleosporineae</taxon>
        <taxon>Pleosporaceae</taxon>
        <taxon>Alternaria</taxon>
        <taxon>Alternaria sect. Porri</taxon>
    </lineage>
</organism>
<evidence type="ECO:0008006" key="4">
    <source>
        <dbReference type="Google" id="ProtNLM"/>
    </source>
</evidence>
<feature type="region of interest" description="Disordered" evidence="1">
    <location>
        <begin position="632"/>
        <end position="683"/>
    </location>
</feature>
<feature type="region of interest" description="Disordered" evidence="1">
    <location>
        <begin position="542"/>
        <end position="577"/>
    </location>
</feature>
<dbReference type="InterPro" id="IPR009072">
    <property type="entry name" value="Histone-fold"/>
</dbReference>
<feature type="compositionally biased region" description="Polar residues" evidence="1">
    <location>
        <begin position="669"/>
        <end position="678"/>
    </location>
</feature>
<feature type="region of interest" description="Disordered" evidence="1">
    <location>
        <begin position="406"/>
        <end position="426"/>
    </location>
</feature>
<feature type="region of interest" description="Disordered" evidence="1">
    <location>
        <begin position="693"/>
        <end position="712"/>
    </location>
</feature>
<feature type="compositionally biased region" description="Basic and acidic residues" evidence="1">
    <location>
        <begin position="269"/>
        <end position="280"/>
    </location>
</feature>
<dbReference type="GeneID" id="96086740"/>
<dbReference type="Gene3D" id="1.10.20.10">
    <property type="entry name" value="Histone, subunit A"/>
    <property type="match status" value="1"/>
</dbReference>
<reference evidence="2 3" key="1">
    <citation type="submission" date="2024-09" db="EMBL/GenBank/DDBJ databases">
        <title>T2T genomes of carrot and Alternaria dauci and their utility for understanding host-pathogen interaction during carrot leaf blight disease.</title>
        <authorList>
            <person name="Liu W."/>
            <person name="Xu S."/>
            <person name="Ou C."/>
            <person name="Liu X."/>
            <person name="Zhuang F."/>
            <person name="Deng X.W."/>
        </authorList>
    </citation>
    <scope>NUCLEOTIDE SEQUENCE [LARGE SCALE GENOMIC DNA]</scope>
    <source>
        <strain evidence="2 3">A2016</strain>
    </source>
</reference>
<comment type="caution">
    <text evidence="2">The sequence shown here is derived from an EMBL/GenBank/DDBJ whole genome shotgun (WGS) entry which is preliminary data.</text>
</comment>
<evidence type="ECO:0000256" key="1">
    <source>
        <dbReference type="SAM" id="MobiDB-lite"/>
    </source>
</evidence>
<dbReference type="PANTHER" id="PTHR15992:SF5">
    <property type="entry name" value="HOLLIDAY JUNCTION RECOGNITION PROTEIN"/>
    <property type="match status" value="1"/>
</dbReference>
<feature type="compositionally biased region" description="Polar residues" evidence="1">
    <location>
        <begin position="633"/>
        <end position="642"/>
    </location>
</feature>
<dbReference type="EMBL" id="JBHGVX010000006">
    <property type="protein sequence ID" value="KAL1794602.1"/>
    <property type="molecule type" value="Genomic_DNA"/>
</dbReference>
<proteinExistence type="predicted"/>
<dbReference type="Proteomes" id="UP001578633">
    <property type="component" value="Chromosome 6"/>
</dbReference>
<feature type="compositionally biased region" description="Polar residues" evidence="1">
    <location>
        <begin position="542"/>
        <end position="553"/>
    </location>
</feature>
<dbReference type="PANTHER" id="PTHR15992">
    <property type="entry name" value="HOLLIDAY JUNCTION RECOGNITION PROTEIN"/>
    <property type="match status" value="1"/>
</dbReference>
<dbReference type="Pfam" id="PF10384">
    <property type="entry name" value="Scm3"/>
    <property type="match status" value="1"/>
</dbReference>
<accession>A0ABR3UDM2</accession>
<feature type="region of interest" description="Disordered" evidence="1">
    <location>
        <begin position="255"/>
        <end position="326"/>
    </location>
</feature>
<gene>
    <name evidence="2" type="ORF">ACET3X_006418</name>
</gene>
<sequence length="743" mass="82728">MEPPRKRMRILQPVEVDEDNVEYIKAKQQQEQKLKSRFESIFEKFGNMHESQSDEIDFTTNRVVVDRGHLRRIKRRFNGKEKGLVDTMLMSSMDNLGYSEDEEAGEGDSEDELALPQLAKSKTTVPPEQDMSKRQVELTPTNAHQYPSSPLGVLARIAPHIGTPQIPNAPNPLANLPYLQFPQTPAQHEDQKAFYTNLAQALAPFITAQNTPNTPLAIANAAPAPVTPTITSDKVAPATDPKWYFPALPAEPRPCPVAQSSPLPSHTRALTEKEADEQHTDTIPIDVGEERPAMTLYTRPDGSSPTKPRRSSPRVEIQRRGPRSLRRYHFTREDDVYISRRKAIEGAPWAAIKEGREKWKEWPTSALHNRWAAIKHQNLHLQDASVASTDDRVNRRECISTKEVAPVSKLPHHLPTPSSSEHEEYHQNLVDSTQESVQHTLSSITHYDDDDLDLLSLAGSDPDDDHLPTCDDDDDTITVASQDVILPSIETGELVDGEDTTLEEDLPSTPQTQDFVMTPTRASVDLLTQDTVITPTRASSVTVKTEPLSSPTTLVKRKRSPPLAETLSNPQDTQDDSDDWIIVSHEPANPVTTSPHHVSTQQNTHIALVSSRDTSLDLITGDDDVDEDELNTFLANPTTPSSLKRKRDTIATPVLPRTPNPGDVDGSSDPRTTKSTAKANRKSFLKQVKREWTRKGTPVKESAIASSANRRKRRRLSGAIVGSSGARKRKWVDEGSEDELTMF</sequence>
<dbReference type="InterPro" id="IPR018465">
    <property type="entry name" value="Scm3/HJURP"/>
</dbReference>
<evidence type="ECO:0000313" key="3">
    <source>
        <dbReference type="Proteomes" id="UP001578633"/>
    </source>
</evidence>
<keyword evidence="3" id="KW-1185">Reference proteome</keyword>
<evidence type="ECO:0000313" key="2">
    <source>
        <dbReference type="EMBL" id="KAL1794602.1"/>
    </source>
</evidence>